<accession>A0A918E1Y4</accession>
<sequence>MKQAMGRMAHIFATTGVVVVGNAYDYFSRTRPRTVRRRAGSRPAQQARDRAEQELRGIARAYDACPSLTLRLLTLEDVCTGGGGWTFTSDNDYKVSCTLYFTAYYSTQSEVGDALQEILTAGARPGSPIPFSPAITSLHGARETGQLLAAGQTLSWETSRHAVEEPRPCMRQQSDPPVYRCLHEPEDLTVAAIREAYGTVLQLNLNPVGYFRIGKHGKKFRNR</sequence>
<protein>
    <submittedName>
        <fullName evidence="1">Uncharacterized protein</fullName>
    </submittedName>
</protein>
<name>A0A918E1Y4_9ACTN</name>
<gene>
    <name evidence="1" type="ORF">GCM10012280_70800</name>
</gene>
<proteinExistence type="predicted"/>
<reference evidence="1" key="1">
    <citation type="journal article" date="2014" name="Int. J. Syst. Evol. Microbiol.">
        <title>Complete genome sequence of Corynebacterium casei LMG S-19264T (=DSM 44701T), isolated from a smear-ripened cheese.</title>
        <authorList>
            <consortium name="US DOE Joint Genome Institute (JGI-PGF)"/>
            <person name="Walter F."/>
            <person name="Albersmeier A."/>
            <person name="Kalinowski J."/>
            <person name="Ruckert C."/>
        </authorList>
    </citation>
    <scope>NUCLEOTIDE SEQUENCE</scope>
    <source>
        <strain evidence="1">CGMCC 4.7201</strain>
    </source>
</reference>
<evidence type="ECO:0000313" key="2">
    <source>
        <dbReference type="Proteomes" id="UP000641932"/>
    </source>
</evidence>
<comment type="caution">
    <text evidence="1">The sequence shown here is derived from an EMBL/GenBank/DDBJ whole genome shotgun (WGS) entry which is preliminary data.</text>
</comment>
<dbReference type="Proteomes" id="UP000641932">
    <property type="component" value="Unassembled WGS sequence"/>
</dbReference>
<dbReference type="AlphaFoldDB" id="A0A918E1Y4"/>
<dbReference type="EMBL" id="BMMS01000072">
    <property type="protein sequence ID" value="GGP00938.1"/>
    <property type="molecule type" value="Genomic_DNA"/>
</dbReference>
<evidence type="ECO:0000313" key="1">
    <source>
        <dbReference type="EMBL" id="GGP00938.1"/>
    </source>
</evidence>
<reference evidence="1" key="2">
    <citation type="submission" date="2020-09" db="EMBL/GenBank/DDBJ databases">
        <authorList>
            <person name="Sun Q."/>
            <person name="Zhou Y."/>
        </authorList>
    </citation>
    <scope>NUCLEOTIDE SEQUENCE</scope>
    <source>
        <strain evidence="1">CGMCC 4.7201</strain>
    </source>
</reference>
<organism evidence="1 2">
    <name type="scientific">Wenjunlia tyrosinilytica</name>
    <dbReference type="NCBI Taxonomy" id="1544741"/>
    <lineage>
        <taxon>Bacteria</taxon>
        <taxon>Bacillati</taxon>
        <taxon>Actinomycetota</taxon>
        <taxon>Actinomycetes</taxon>
        <taxon>Kitasatosporales</taxon>
        <taxon>Streptomycetaceae</taxon>
        <taxon>Wenjunlia</taxon>
    </lineage>
</organism>
<keyword evidence="2" id="KW-1185">Reference proteome</keyword>